<reference evidence="2" key="2">
    <citation type="journal article" date="2017" name="J. Anim. Genet.">
        <title>Multiple reference genome sequences of hot pepper reveal the massive evolution of plant disease resistance genes by retroduplication.</title>
        <authorList>
            <person name="Kim S."/>
            <person name="Park J."/>
            <person name="Yeom S.-I."/>
            <person name="Kim Y.-M."/>
            <person name="Seo E."/>
            <person name="Kim K.-T."/>
            <person name="Kim M.-S."/>
            <person name="Lee J.M."/>
            <person name="Cheong K."/>
            <person name="Shin H.-S."/>
            <person name="Kim S.-B."/>
            <person name="Han K."/>
            <person name="Lee J."/>
            <person name="Park M."/>
            <person name="Lee H.-A."/>
            <person name="Lee H.-Y."/>
            <person name="Lee Y."/>
            <person name="Oh S."/>
            <person name="Lee J.H."/>
            <person name="Choi E."/>
            <person name="Choi E."/>
            <person name="Lee S.E."/>
            <person name="Jeon J."/>
            <person name="Kim H."/>
            <person name="Choi G."/>
            <person name="Song H."/>
            <person name="Lee J."/>
            <person name="Lee S.-C."/>
            <person name="Kwon J.-K."/>
            <person name="Lee H.-Y."/>
            <person name="Koo N."/>
            <person name="Hong Y."/>
            <person name="Kim R.W."/>
            <person name="Kang W.-H."/>
            <person name="Huh J.H."/>
            <person name="Kang B.-C."/>
            <person name="Yang T.-J."/>
            <person name="Lee Y.-H."/>
            <person name="Bennetzen J.L."/>
            <person name="Choi D."/>
        </authorList>
    </citation>
    <scope>NUCLEOTIDE SEQUENCE [LARGE SCALE GENOMIC DNA]</scope>
    <source>
        <strain evidence="2">cv. PBC81</strain>
    </source>
</reference>
<reference evidence="1 2" key="1">
    <citation type="journal article" date="2017" name="Genome Biol.">
        <title>New reference genome sequences of hot pepper reveal the massive evolution of plant disease-resistance genes by retroduplication.</title>
        <authorList>
            <person name="Kim S."/>
            <person name="Park J."/>
            <person name="Yeom S.I."/>
            <person name="Kim Y.M."/>
            <person name="Seo E."/>
            <person name="Kim K.T."/>
            <person name="Kim M.S."/>
            <person name="Lee J.M."/>
            <person name="Cheong K."/>
            <person name="Shin H.S."/>
            <person name="Kim S.B."/>
            <person name="Han K."/>
            <person name="Lee J."/>
            <person name="Park M."/>
            <person name="Lee H.A."/>
            <person name="Lee H.Y."/>
            <person name="Lee Y."/>
            <person name="Oh S."/>
            <person name="Lee J.H."/>
            <person name="Choi E."/>
            <person name="Choi E."/>
            <person name="Lee S.E."/>
            <person name="Jeon J."/>
            <person name="Kim H."/>
            <person name="Choi G."/>
            <person name="Song H."/>
            <person name="Lee J."/>
            <person name="Lee S.C."/>
            <person name="Kwon J.K."/>
            <person name="Lee H.Y."/>
            <person name="Koo N."/>
            <person name="Hong Y."/>
            <person name="Kim R.W."/>
            <person name="Kang W.H."/>
            <person name="Huh J.H."/>
            <person name="Kang B.C."/>
            <person name="Yang T.J."/>
            <person name="Lee Y.H."/>
            <person name="Bennetzen J.L."/>
            <person name="Choi D."/>
        </authorList>
    </citation>
    <scope>NUCLEOTIDE SEQUENCE [LARGE SCALE GENOMIC DNA]</scope>
    <source>
        <strain evidence="2">cv. PBC81</strain>
    </source>
</reference>
<evidence type="ECO:0000313" key="2">
    <source>
        <dbReference type="Proteomes" id="UP000224567"/>
    </source>
</evidence>
<dbReference type="OrthoDB" id="1058301at2759"/>
<organism evidence="1 2">
    <name type="scientific">Capsicum baccatum</name>
    <name type="common">Peruvian pepper</name>
    <dbReference type="NCBI Taxonomy" id="33114"/>
    <lineage>
        <taxon>Eukaryota</taxon>
        <taxon>Viridiplantae</taxon>
        <taxon>Streptophyta</taxon>
        <taxon>Embryophyta</taxon>
        <taxon>Tracheophyta</taxon>
        <taxon>Spermatophyta</taxon>
        <taxon>Magnoliopsida</taxon>
        <taxon>eudicotyledons</taxon>
        <taxon>Gunneridae</taxon>
        <taxon>Pentapetalae</taxon>
        <taxon>asterids</taxon>
        <taxon>lamiids</taxon>
        <taxon>Solanales</taxon>
        <taxon>Solanaceae</taxon>
        <taxon>Solanoideae</taxon>
        <taxon>Capsiceae</taxon>
        <taxon>Capsicum</taxon>
    </lineage>
</organism>
<dbReference type="Proteomes" id="UP000224567">
    <property type="component" value="Unassembled WGS sequence"/>
</dbReference>
<name>A0A2G2XC91_CAPBA</name>
<accession>A0A2G2XC91</accession>
<evidence type="ECO:0000313" key="1">
    <source>
        <dbReference type="EMBL" id="PHT55122.1"/>
    </source>
</evidence>
<comment type="caution">
    <text evidence="1">The sequence shown here is derived from an EMBL/GenBank/DDBJ whole genome shotgun (WGS) entry which is preliminary data.</text>
</comment>
<gene>
    <name evidence="1" type="ORF">CQW23_03608</name>
</gene>
<sequence>MCTKGKCMESPGIGKLHQQTQLISESVRRVILDAKVGRSLYEKEFAKDLLSIVPGIWKLNMYGMVSLRLTIVCHNMYVYMEWDRIALTSVGPLEGIEQESAYEGLVTRAKARWKNDLSGKIDMI</sequence>
<dbReference type="AlphaFoldDB" id="A0A2G2XC91"/>
<dbReference type="EMBL" id="MLFT02000002">
    <property type="protein sequence ID" value="PHT55122.1"/>
    <property type="molecule type" value="Genomic_DNA"/>
</dbReference>
<proteinExistence type="predicted"/>
<keyword evidence="2" id="KW-1185">Reference proteome</keyword>
<protein>
    <submittedName>
        <fullName evidence="1">Glycerophosphodiester phosphodiesterase GDPD4</fullName>
    </submittedName>
</protein>